<proteinExistence type="predicted"/>
<dbReference type="Pfam" id="PF00059">
    <property type="entry name" value="Lectin_C"/>
    <property type="match status" value="1"/>
</dbReference>
<name>A0A7E4UN62_PANRE</name>
<dbReference type="InterPro" id="IPR001304">
    <property type="entry name" value="C-type_lectin-like"/>
</dbReference>
<reference evidence="3" key="1">
    <citation type="journal article" date="2013" name="Genetics">
        <title>The draft genome and transcriptome of Panagrellus redivivus are shaped by the harsh demands of a free-living lifestyle.</title>
        <authorList>
            <person name="Srinivasan J."/>
            <person name="Dillman A.R."/>
            <person name="Macchietto M.G."/>
            <person name="Heikkinen L."/>
            <person name="Lakso M."/>
            <person name="Fracchia K.M."/>
            <person name="Antoshechkin I."/>
            <person name="Mortazavi A."/>
            <person name="Wong G."/>
            <person name="Sternberg P.W."/>
        </authorList>
    </citation>
    <scope>NUCLEOTIDE SEQUENCE [LARGE SCALE GENOMIC DNA]</scope>
    <source>
        <strain evidence="3">MT8872</strain>
    </source>
</reference>
<dbReference type="InterPro" id="IPR016186">
    <property type="entry name" value="C-type_lectin-like/link_sf"/>
</dbReference>
<evidence type="ECO:0000313" key="4">
    <source>
        <dbReference type="WBParaSite" id="Pan_g10756.t1"/>
    </source>
</evidence>
<dbReference type="SMART" id="SM00034">
    <property type="entry name" value="CLECT"/>
    <property type="match status" value="1"/>
</dbReference>
<dbReference type="WBParaSite" id="Pan_g10756.t1">
    <property type="protein sequence ID" value="Pan_g10756.t1"/>
    <property type="gene ID" value="Pan_g10756"/>
</dbReference>
<dbReference type="CDD" id="cd00037">
    <property type="entry name" value="CLECT"/>
    <property type="match status" value="1"/>
</dbReference>
<dbReference type="PANTHER" id="PTHR22803">
    <property type="entry name" value="MANNOSE, PHOSPHOLIPASE, LECTIN RECEPTOR RELATED"/>
    <property type="match status" value="1"/>
</dbReference>
<protein>
    <submittedName>
        <fullName evidence="4">C-type lectin domain-containing protein</fullName>
    </submittedName>
</protein>
<reference evidence="4" key="2">
    <citation type="submission" date="2020-10" db="UniProtKB">
        <authorList>
            <consortium name="WormBaseParasite"/>
        </authorList>
    </citation>
    <scope>IDENTIFICATION</scope>
</reference>
<evidence type="ECO:0000256" key="1">
    <source>
        <dbReference type="SAM" id="SignalP"/>
    </source>
</evidence>
<keyword evidence="3" id="KW-1185">Reference proteome</keyword>
<feature type="chain" id="PRO_5028812118" evidence="1">
    <location>
        <begin position="23"/>
        <end position="343"/>
    </location>
</feature>
<accession>A0A7E4UN62</accession>
<feature type="signal peptide" evidence="1">
    <location>
        <begin position="1"/>
        <end position="22"/>
    </location>
</feature>
<dbReference type="InterPro" id="IPR050111">
    <property type="entry name" value="C-type_lectin/snaclec_domain"/>
</dbReference>
<dbReference type="Proteomes" id="UP000492821">
    <property type="component" value="Unassembled WGS sequence"/>
</dbReference>
<keyword evidence="1" id="KW-0732">Signal</keyword>
<evidence type="ECO:0000313" key="3">
    <source>
        <dbReference type="Proteomes" id="UP000492821"/>
    </source>
</evidence>
<dbReference type="SUPFAM" id="SSF56436">
    <property type="entry name" value="C-type lectin-like"/>
    <property type="match status" value="1"/>
</dbReference>
<sequence length="343" mass="37633">MSSFKVVLALACLIAMGSVVTADYSLLITAIMRNAPGSAICGLMCLFARAGVWQTANSNQLANVPSEFQQCAVVNGALSSITQCIQGSCPSNAMSSDIVLAINDFNTDCTTNNRQNFTTLFNCYSSAIPLQTLLNGGNVNTGASGTCPLGPTNKTATYTSTKPYLLVDFHTGSSDYHGTGFVASFTSLSSHTIKPPTTASTGDCRYNWQKDEDFPYCYKYHPNAMTWDQAQATCKRDDADLVAITRTLQQFWIYQYINGSQAGEKSYPVYIGFHRDNYNDWAWVDGTYKQEELWLPGEPSHVGDCAAIRMSTATTRAGWYAVNCAETLPFVCYYEIRKQLPPK</sequence>
<dbReference type="InterPro" id="IPR016187">
    <property type="entry name" value="CTDL_fold"/>
</dbReference>
<evidence type="ECO:0000259" key="2">
    <source>
        <dbReference type="PROSITE" id="PS50041"/>
    </source>
</evidence>
<dbReference type="PROSITE" id="PS50041">
    <property type="entry name" value="C_TYPE_LECTIN_2"/>
    <property type="match status" value="1"/>
</dbReference>
<dbReference type="Gene3D" id="3.10.100.10">
    <property type="entry name" value="Mannose-Binding Protein A, subunit A"/>
    <property type="match status" value="1"/>
</dbReference>
<dbReference type="AlphaFoldDB" id="A0A7E4UN62"/>
<feature type="domain" description="C-type lectin" evidence="2">
    <location>
        <begin position="216"/>
        <end position="333"/>
    </location>
</feature>
<organism evidence="3 4">
    <name type="scientific">Panagrellus redivivus</name>
    <name type="common">Microworm</name>
    <dbReference type="NCBI Taxonomy" id="6233"/>
    <lineage>
        <taxon>Eukaryota</taxon>
        <taxon>Metazoa</taxon>
        <taxon>Ecdysozoa</taxon>
        <taxon>Nematoda</taxon>
        <taxon>Chromadorea</taxon>
        <taxon>Rhabditida</taxon>
        <taxon>Tylenchina</taxon>
        <taxon>Panagrolaimomorpha</taxon>
        <taxon>Panagrolaimoidea</taxon>
        <taxon>Panagrolaimidae</taxon>
        <taxon>Panagrellus</taxon>
    </lineage>
</organism>